<proteinExistence type="predicted"/>
<dbReference type="Proteomes" id="UP000188235">
    <property type="component" value="Chromosome"/>
</dbReference>
<keyword evidence="1" id="KW-0812">Transmembrane</keyword>
<evidence type="ECO:0000313" key="2">
    <source>
        <dbReference type="EMBL" id="AQP50540.1"/>
    </source>
</evidence>
<dbReference type="EMBL" id="CP019607">
    <property type="protein sequence ID" value="AQP50540.1"/>
    <property type="molecule type" value="Genomic_DNA"/>
</dbReference>
<dbReference type="KEGG" id="tfa:BW733_06540"/>
<keyword evidence="1" id="KW-1133">Transmembrane helix</keyword>
<name>A0A1Q2CWQ4_9ACTN</name>
<gene>
    <name evidence="2" type="ORF">BW733_06540</name>
</gene>
<dbReference type="RefSeq" id="WP_077348983.1">
    <property type="nucleotide sequence ID" value="NZ_CP019607.1"/>
</dbReference>
<evidence type="ECO:0000313" key="3">
    <source>
        <dbReference type="Proteomes" id="UP000188235"/>
    </source>
</evidence>
<keyword evidence="1" id="KW-0472">Membrane</keyword>
<dbReference type="AlphaFoldDB" id="A0A1Q2CWQ4"/>
<sequence>MSKSKKFENLPKPVRVLLSIGGLVDGAMRAYALVDIAKRDDNDVNGPKPAWVVALSVVSSFGLVPLAYLIWGRKD</sequence>
<accession>A0A1Q2CWQ4</accession>
<keyword evidence="3" id="KW-1185">Reference proteome</keyword>
<organism evidence="2 3">
    <name type="scientific">Tessaracoccus flavescens</name>
    <dbReference type="NCBI Taxonomy" id="399497"/>
    <lineage>
        <taxon>Bacteria</taxon>
        <taxon>Bacillati</taxon>
        <taxon>Actinomycetota</taxon>
        <taxon>Actinomycetes</taxon>
        <taxon>Propionibacteriales</taxon>
        <taxon>Propionibacteriaceae</taxon>
        <taxon>Tessaracoccus</taxon>
    </lineage>
</organism>
<feature type="transmembrane region" description="Helical" evidence="1">
    <location>
        <begin position="51"/>
        <end position="71"/>
    </location>
</feature>
<evidence type="ECO:0000256" key="1">
    <source>
        <dbReference type="SAM" id="Phobius"/>
    </source>
</evidence>
<dbReference type="STRING" id="399497.BW733_06540"/>
<protein>
    <submittedName>
        <fullName evidence="2">Uncharacterized protein</fullName>
    </submittedName>
</protein>
<reference evidence="2 3" key="1">
    <citation type="journal article" date="2008" name="Int. J. Syst. Evol. Microbiol.">
        <title>Tessaracoccus flavescens sp. nov., isolated from marine sediment.</title>
        <authorList>
            <person name="Lee D.W."/>
            <person name="Lee S.D."/>
        </authorList>
    </citation>
    <scope>NUCLEOTIDE SEQUENCE [LARGE SCALE GENOMIC DNA]</scope>
    <source>
        <strain evidence="2 3">SST-39T</strain>
    </source>
</reference>